<evidence type="ECO:0000256" key="6">
    <source>
        <dbReference type="ARBA" id="ARBA00022917"/>
    </source>
</evidence>
<evidence type="ECO:0000256" key="1">
    <source>
        <dbReference type="ARBA" id="ARBA00005594"/>
    </source>
</evidence>
<evidence type="ECO:0000256" key="4">
    <source>
        <dbReference type="ARBA" id="ARBA00022741"/>
    </source>
</evidence>
<accession>A0A2S6I558</accession>
<dbReference type="FunFam" id="3.40.50.620:FF:000060">
    <property type="entry name" value="Leucine--tRNA ligase"/>
    <property type="match status" value="1"/>
</dbReference>
<dbReference type="InterPro" id="IPR014729">
    <property type="entry name" value="Rossmann-like_a/b/a_fold"/>
</dbReference>
<dbReference type="Proteomes" id="UP000237662">
    <property type="component" value="Unassembled WGS sequence"/>
</dbReference>
<keyword evidence="5 9" id="KW-0067">ATP-binding</keyword>
<reference evidence="13 14" key="1">
    <citation type="submission" date="2018-02" db="EMBL/GenBank/DDBJ databases">
        <title>Genomic Encyclopedia of Archaeal and Bacterial Type Strains, Phase II (KMG-II): from individual species to whole genera.</title>
        <authorList>
            <person name="Goeker M."/>
        </authorList>
    </citation>
    <scope>NUCLEOTIDE SEQUENCE [LARGE SCALE GENOMIC DNA]</scope>
    <source>
        <strain evidence="13 14">DSM 29526</strain>
    </source>
</reference>
<dbReference type="GO" id="GO:0005524">
    <property type="term" value="F:ATP binding"/>
    <property type="evidence" value="ECO:0007669"/>
    <property type="project" value="UniProtKB-UniRule"/>
</dbReference>
<dbReference type="Pfam" id="PF13603">
    <property type="entry name" value="tRNA-synt_1_2"/>
    <property type="match status" value="1"/>
</dbReference>
<keyword evidence="7 9" id="KW-0030">Aminoacyl-tRNA synthetase</keyword>
<comment type="caution">
    <text evidence="13">The sequence shown here is derived from an EMBL/GenBank/DDBJ whole genome shotgun (WGS) entry which is preliminary data.</text>
</comment>
<evidence type="ECO:0000313" key="14">
    <source>
        <dbReference type="Proteomes" id="UP000237662"/>
    </source>
</evidence>
<feature type="domain" description="Leucyl-tRNA synthetase editing" evidence="12">
    <location>
        <begin position="289"/>
        <end position="466"/>
    </location>
</feature>
<evidence type="ECO:0000256" key="8">
    <source>
        <dbReference type="ARBA" id="ARBA00047469"/>
    </source>
</evidence>
<evidence type="ECO:0000256" key="2">
    <source>
        <dbReference type="ARBA" id="ARBA00022490"/>
    </source>
</evidence>
<feature type="binding site" evidence="9">
    <location>
        <position position="756"/>
    </location>
    <ligand>
        <name>ATP</name>
        <dbReference type="ChEBI" id="CHEBI:30616"/>
    </ligand>
</feature>
<evidence type="ECO:0000256" key="7">
    <source>
        <dbReference type="ARBA" id="ARBA00023146"/>
    </source>
</evidence>
<dbReference type="CDD" id="cd07958">
    <property type="entry name" value="Anticodon_Ia_Leu_BEm"/>
    <property type="match status" value="1"/>
</dbReference>
<evidence type="ECO:0000259" key="11">
    <source>
        <dbReference type="Pfam" id="PF08264"/>
    </source>
</evidence>
<dbReference type="SUPFAM" id="SSF52374">
    <property type="entry name" value="Nucleotidylyl transferase"/>
    <property type="match status" value="2"/>
</dbReference>
<dbReference type="InterPro" id="IPR002302">
    <property type="entry name" value="Leu-tRNA-ligase"/>
</dbReference>
<dbReference type="EMBL" id="PTJC01000006">
    <property type="protein sequence ID" value="PPK86306.1"/>
    <property type="molecule type" value="Genomic_DNA"/>
</dbReference>
<dbReference type="Pfam" id="PF08264">
    <property type="entry name" value="Anticodon_1"/>
    <property type="match status" value="1"/>
</dbReference>
<evidence type="ECO:0000259" key="10">
    <source>
        <dbReference type="Pfam" id="PF00133"/>
    </source>
</evidence>
<keyword evidence="2 9" id="KW-0963">Cytoplasm</keyword>
<dbReference type="InterPro" id="IPR009008">
    <property type="entry name" value="Val/Leu/Ile-tRNA-synth_edit"/>
</dbReference>
<keyword evidence="3 9" id="KW-0436">Ligase</keyword>
<dbReference type="SUPFAM" id="SSF47323">
    <property type="entry name" value="Anticodon-binding domain of a subclass of class I aminoacyl-tRNA synthetases"/>
    <property type="match status" value="1"/>
</dbReference>
<sequence>MLYLCSLTKYGPMKFDVQHLDRKWQAYWKEHKTYRTLNDTSKPKYYVLDMFPYPSGSGLHVGHPLGYIGSDIVARYRRQAGFNVLHPMGFDAFGLPAEQYAIDTGVHPSQSTAVNTARYKEQMERLGLSFDWDRSVNTSDPGYFKWTQWIIGEVFEHWYDRDADKARPVSELIDHLEKHGTEGLHAAETEPRRISAEEFNRLDAKGRSDLLMNYRLAFRSVSYVNWCEALGTVLANDEVKDGRSERGNHPVEQRPMLQWSLRITAYAERLLAGLDTVDYSEGLKAQQINWIGKSTGALVHFDIKGHEGQLDVFTTRPDTIFGTTFMVIAPEHELVDRLTTQAQRGEIDDYLTYVGRRSELDRMSENRVTGAFTGAYAINPLNGAEVPIYIAEYVLKDYGTGAIMAVPSDDDRDKRFAEKFGIEIIDVVDKSDYPGATLKDKVGRLMNSGFLDGMEVPDAIAAATERIEAEGRGQRQINYRIRDLVFSRQRYWGEPWPIEYDDEDVPHRVATVDLPVELPQMEDFRAVNGASPLERATDWIRHDSRRRETDTMPATAGSNWYYLRYMDPTNANEFVSPDAVNYWQDVDLYVGGAEHAVSHILYSRLIHKFLFDIGKVPTREPYKKLLNQGMIGGPISYIHLGILLTDDGQRHPVWVSSNVAEGSGLEVPGIGSGHLVLDESTGRRLTPLRFVTETSVNNESSYRLYHDAVDEAQRLDHQDAAYFRTILQQATAFAWSLDKEGRQYLELSVEQGKMSKRKYNAVNPDDICERYGADCFRMYEMFLGPIDQGKPWSVSGIDGVYRFLRRFWTLFVGEGDRLAVTDAEATREELKILHTLIKKVTEDIEKLSFNTCVSAFMVATNDLTKLRCDKRAVLEPMVRLIAPFAPHLAEELYRALGGTETVHRAGWPTFEERHLVEDNITYPIAFNGKTRLTLEFPAEATRETIEETARADAQVQGYLEGKAIRKVIVVPKRMVNFVVG</sequence>
<name>A0A2S6I558_9BACT</name>
<evidence type="ECO:0000256" key="9">
    <source>
        <dbReference type="HAMAP-Rule" id="MF_00049"/>
    </source>
</evidence>
<dbReference type="GO" id="GO:0002161">
    <property type="term" value="F:aminoacyl-tRNA deacylase activity"/>
    <property type="evidence" value="ECO:0007669"/>
    <property type="project" value="InterPro"/>
</dbReference>
<dbReference type="SUPFAM" id="SSF50677">
    <property type="entry name" value="ValRS/IleRS/LeuRS editing domain"/>
    <property type="match status" value="1"/>
</dbReference>
<evidence type="ECO:0000256" key="3">
    <source>
        <dbReference type="ARBA" id="ARBA00022598"/>
    </source>
</evidence>
<feature type="domain" description="Methionyl/Valyl/Leucyl/Isoleucyl-tRNA synthetase anticodon-binding" evidence="11">
    <location>
        <begin position="830"/>
        <end position="940"/>
    </location>
</feature>
<comment type="catalytic activity">
    <reaction evidence="8 9">
        <text>tRNA(Leu) + L-leucine + ATP = L-leucyl-tRNA(Leu) + AMP + diphosphate</text>
        <dbReference type="Rhea" id="RHEA:11688"/>
        <dbReference type="Rhea" id="RHEA-COMP:9613"/>
        <dbReference type="Rhea" id="RHEA-COMP:9622"/>
        <dbReference type="ChEBI" id="CHEBI:30616"/>
        <dbReference type="ChEBI" id="CHEBI:33019"/>
        <dbReference type="ChEBI" id="CHEBI:57427"/>
        <dbReference type="ChEBI" id="CHEBI:78442"/>
        <dbReference type="ChEBI" id="CHEBI:78494"/>
        <dbReference type="ChEBI" id="CHEBI:456215"/>
        <dbReference type="EC" id="6.1.1.4"/>
    </reaction>
</comment>
<organism evidence="13 14">
    <name type="scientific">Neolewinella xylanilytica</name>
    <dbReference type="NCBI Taxonomy" id="1514080"/>
    <lineage>
        <taxon>Bacteria</taxon>
        <taxon>Pseudomonadati</taxon>
        <taxon>Bacteroidota</taxon>
        <taxon>Saprospiria</taxon>
        <taxon>Saprospirales</taxon>
        <taxon>Lewinellaceae</taxon>
        <taxon>Neolewinella</taxon>
    </lineage>
</organism>
<dbReference type="GO" id="GO:0004823">
    <property type="term" value="F:leucine-tRNA ligase activity"/>
    <property type="evidence" value="ECO:0007669"/>
    <property type="project" value="UniProtKB-UniRule"/>
</dbReference>
<keyword evidence="4 9" id="KW-0547">Nucleotide-binding</keyword>
<dbReference type="Gene3D" id="1.10.730.10">
    <property type="entry name" value="Isoleucyl-tRNA Synthetase, Domain 1"/>
    <property type="match status" value="1"/>
</dbReference>
<gene>
    <name evidence="9" type="primary">leuS</name>
    <name evidence="13" type="ORF">CLV84_3229</name>
</gene>
<dbReference type="GO" id="GO:0005829">
    <property type="term" value="C:cytosol"/>
    <property type="evidence" value="ECO:0007669"/>
    <property type="project" value="TreeGrafter"/>
</dbReference>
<dbReference type="PANTHER" id="PTHR43740:SF2">
    <property type="entry name" value="LEUCINE--TRNA LIGASE, MITOCHONDRIAL"/>
    <property type="match status" value="1"/>
</dbReference>
<dbReference type="InterPro" id="IPR013155">
    <property type="entry name" value="M/V/L/I-tRNA-synth_anticd-bd"/>
</dbReference>
<dbReference type="InterPro" id="IPR009080">
    <property type="entry name" value="tRNAsynth_Ia_anticodon-bd"/>
</dbReference>
<dbReference type="PANTHER" id="PTHR43740">
    <property type="entry name" value="LEUCYL-TRNA SYNTHETASE"/>
    <property type="match status" value="1"/>
</dbReference>
<dbReference type="InterPro" id="IPR002300">
    <property type="entry name" value="aa-tRNA-synth_Ia"/>
</dbReference>
<dbReference type="HAMAP" id="MF_00049_B">
    <property type="entry name" value="Leu_tRNA_synth_B"/>
    <property type="match status" value="1"/>
</dbReference>
<dbReference type="FunFam" id="1.10.730.10:FF:000011">
    <property type="entry name" value="Leucine--tRNA ligase chloroplastic/mitochondrial"/>
    <property type="match status" value="1"/>
</dbReference>
<dbReference type="GO" id="GO:0006429">
    <property type="term" value="P:leucyl-tRNA aminoacylation"/>
    <property type="evidence" value="ECO:0007669"/>
    <property type="project" value="UniProtKB-UniRule"/>
</dbReference>
<dbReference type="EC" id="6.1.1.4" evidence="9"/>
<dbReference type="Gene3D" id="3.40.50.620">
    <property type="entry name" value="HUPs"/>
    <property type="match status" value="3"/>
</dbReference>
<evidence type="ECO:0000256" key="5">
    <source>
        <dbReference type="ARBA" id="ARBA00022840"/>
    </source>
</evidence>
<dbReference type="Pfam" id="PF00133">
    <property type="entry name" value="tRNA-synt_1"/>
    <property type="match status" value="1"/>
</dbReference>
<keyword evidence="14" id="KW-1185">Reference proteome</keyword>
<dbReference type="InterPro" id="IPR025709">
    <property type="entry name" value="Leu_tRNA-synth_edit"/>
</dbReference>
<comment type="subcellular location">
    <subcellularLocation>
        <location evidence="9">Cytoplasm</location>
    </subcellularLocation>
</comment>
<proteinExistence type="inferred from homology"/>
<dbReference type="AlphaFoldDB" id="A0A2S6I558"/>
<dbReference type="PRINTS" id="PR00985">
    <property type="entry name" value="TRNASYNTHLEU"/>
</dbReference>
<protein>
    <recommendedName>
        <fullName evidence="9">Leucine--tRNA ligase</fullName>
        <ecNumber evidence="9">6.1.1.4</ecNumber>
    </recommendedName>
    <alternativeName>
        <fullName evidence="9">Leucyl-tRNA synthetase</fullName>
        <shortName evidence="9">LeuRS</shortName>
    </alternativeName>
</protein>
<feature type="domain" description="Aminoacyl-tRNA synthetase class Ia" evidence="10">
    <location>
        <begin position="24"/>
        <end position="156"/>
    </location>
</feature>
<comment type="caution">
    <text evidence="9">Lacks conserved residue(s) required for the propagation of feature annotation.</text>
</comment>
<keyword evidence="6 9" id="KW-0648">Protein biosynthesis</keyword>
<comment type="similarity">
    <text evidence="1 9">Belongs to the class-I aminoacyl-tRNA synthetase family.</text>
</comment>
<evidence type="ECO:0000313" key="13">
    <source>
        <dbReference type="EMBL" id="PPK86306.1"/>
    </source>
</evidence>
<evidence type="ECO:0000259" key="12">
    <source>
        <dbReference type="Pfam" id="PF13603"/>
    </source>
</evidence>